<accession>A0A7X5QS45</accession>
<dbReference type="RefSeq" id="WP_166698073.1">
    <property type="nucleotide sequence ID" value="NZ_JAAQTL010000001.1"/>
</dbReference>
<name>A0A7X5QS45_9GAMM</name>
<organism evidence="3 4">
    <name type="scientific">Luteibacter yeojuensis</name>
    <dbReference type="NCBI Taxonomy" id="345309"/>
    <lineage>
        <taxon>Bacteria</taxon>
        <taxon>Pseudomonadati</taxon>
        <taxon>Pseudomonadota</taxon>
        <taxon>Gammaproteobacteria</taxon>
        <taxon>Lysobacterales</taxon>
        <taxon>Rhodanobacteraceae</taxon>
        <taxon>Luteibacter</taxon>
    </lineage>
</organism>
<dbReference type="AlphaFoldDB" id="A0A7X5QS45"/>
<dbReference type="Pfam" id="PF13481">
    <property type="entry name" value="AAA_25"/>
    <property type="match status" value="1"/>
</dbReference>
<reference evidence="3 4" key="1">
    <citation type="journal article" date="2006" name="Int. J. Syst. Evol. Microbiol.">
        <title>Dyella yeojuensis sp. nov., isolated from greenhouse soil in Korea.</title>
        <authorList>
            <person name="Kim B.Y."/>
            <person name="Weon H.Y."/>
            <person name="Lee K.H."/>
            <person name="Seok S.J."/>
            <person name="Kwon S.W."/>
            <person name="Go S.J."/>
            <person name="Stackebrandt E."/>
        </authorList>
    </citation>
    <scope>NUCLEOTIDE SEQUENCE [LARGE SCALE GENOMIC DNA]</scope>
    <source>
        <strain evidence="3 4">DSM 17673</strain>
    </source>
</reference>
<dbReference type="Pfam" id="PF08707">
    <property type="entry name" value="PriCT_2"/>
    <property type="match status" value="1"/>
</dbReference>
<gene>
    <name evidence="3" type="ORF">HBF32_02615</name>
</gene>
<evidence type="ECO:0000313" key="4">
    <source>
        <dbReference type="Proteomes" id="UP000518878"/>
    </source>
</evidence>
<feature type="domain" description="Primase C-terminal 2" evidence="2">
    <location>
        <begin position="193"/>
        <end position="260"/>
    </location>
</feature>
<dbReference type="EMBL" id="JAAQTL010000001">
    <property type="protein sequence ID" value="NID14355.1"/>
    <property type="molecule type" value="Genomic_DNA"/>
</dbReference>
<dbReference type="GO" id="GO:0016817">
    <property type="term" value="F:hydrolase activity, acting on acid anhydrides"/>
    <property type="evidence" value="ECO:0007669"/>
    <property type="project" value="InterPro"/>
</dbReference>
<comment type="caution">
    <text evidence="3">The sequence shown here is derived from an EMBL/GenBank/DDBJ whole genome shotgun (WGS) entry which is preliminary data.</text>
</comment>
<proteinExistence type="predicted"/>
<dbReference type="Gene3D" id="3.40.50.300">
    <property type="entry name" value="P-loop containing nucleotide triphosphate hydrolases"/>
    <property type="match status" value="1"/>
</dbReference>
<dbReference type="InterPro" id="IPR014819">
    <property type="entry name" value="PriCT_2"/>
</dbReference>
<evidence type="ECO:0000313" key="3">
    <source>
        <dbReference type="EMBL" id="NID14355.1"/>
    </source>
</evidence>
<feature type="compositionally biased region" description="Polar residues" evidence="1">
    <location>
        <begin position="711"/>
        <end position="725"/>
    </location>
</feature>
<dbReference type="InterPro" id="IPR027417">
    <property type="entry name" value="P-loop_NTPase"/>
</dbReference>
<keyword evidence="4" id="KW-1185">Reference proteome</keyword>
<sequence length="725" mass="78061">MRDAKRWLVWRSVPNTDPGKKPRKVPFYVNGAARHGMTDTPEDVANLASFDAACAALATGRYTGLGFALGPDGTGNYWQGVDLDDLLGRPELNILADDGLPGYTECSPSGNGIHAIGYGRPFPALGSNQSGIEAYSAGRFFTVTASGAGINEPACLADFVERVLRPRHSVMPAPVSAQISEFVDQRTIAELRSALASMRADDRQLWVDNGQRLKKMGEPGRALWLEWSQMSEKFDPVDAARVWDSFTGDRTGYQAIFKEAAEKHHWLNPMSGAAATPSQAPAPVQDVLAALDAASVPFSLEELAASATPHPHAFMSADGRRGLFPEGEVSILAAPGREGKTSGVVAICKHYALGLPLADMSPAEVRSVLIFSAEDDRQQYSRKVEAQRLYLEPADAERLRMNILVPELHSGALAAFREIVKSDGKRLARGDVVEPLIAHINALKARECPLGLVIFETASTISEAEEDNPGLRFLIVTLKHIAKATGVAVVLTHHTNQESGDALANLELHEKAIRGGTALVNNARQTHLVVNLGSSANPFPDGDSRTLLRHLVAPGETERVTAMVCLSSSKSADPAPLFMRWSDTEHHGPRLLAIQPPREVVGKSWLSVRKMLSGAREAAKADKKAEQGQANVRLVVDAACALASAGEQPTAAKISAKCGRSPTWAKPYLAMAVELGDLVRSTEEVPRTRGFTDVYRPPSDALKPWEKVDSTNDSTVSNSAPWSAK</sequence>
<evidence type="ECO:0000259" key="2">
    <source>
        <dbReference type="Pfam" id="PF08707"/>
    </source>
</evidence>
<protein>
    <submittedName>
        <fullName evidence="3">AAA family ATPase</fullName>
    </submittedName>
</protein>
<evidence type="ECO:0000256" key="1">
    <source>
        <dbReference type="SAM" id="MobiDB-lite"/>
    </source>
</evidence>
<dbReference type="SUPFAM" id="SSF52540">
    <property type="entry name" value="P-loop containing nucleoside triphosphate hydrolases"/>
    <property type="match status" value="1"/>
</dbReference>
<feature type="region of interest" description="Disordered" evidence="1">
    <location>
        <begin position="688"/>
        <end position="725"/>
    </location>
</feature>
<dbReference type="Proteomes" id="UP000518878">
    <property type="component" value="Unassembled WGS sequence"/>
</dbReference>